<gene>
    <name evidence="1" type="ORF">PV06_11205</name>
</gene>
<dbReference type="RefSeq" id="XP_016256767.1">
    <property type="nucleotide sequence ID" value="XM_016412834.1"/>
</dbReference>
<proteinExistence type="predicted"/>
<dbReference type="GeneID" id="27363279"/>
<reference evidence="1 2" key="1">
    <citation type="submission" date="2015-01" db="EMBL/GenBank/DDBJ databases">
        <title>The Genome Sequence of Exophiala oligosperma CBS72588.</title>
        <authorList>
            <consortium name="The Broad Institute Genomics Platform"/>
            <person name="Cuomo C."/>
            <person name="de Hoog S."/>
            <person name="Gorbushina A."/>
            <person name="Stielow B."/>
            <person name="Teixiera M."/>
            <person name="Abouelleil A."/>
            <person name="Chapman S.B."/>
            <person name="Priest M."/>
            <person name="Young S.K."/>
            <person name="Wortman J."/>
            <person name="Nusbaum C."/>
            <person name="Birren B."/>
        </authorList>
    </citation>
    <scope>NUCLEOTIDE SEQUENCE [LARGE SCALE GENOMIC DNA]</scope>
    <source>
        <strain evidence="1 2">CBS 72588</strain>
    </source>
</reference>
<sequence length="115" mass="13655">MTITVYADELLRLNVDDIGDEDLFDLKDPENWTEEHAAHFRKIVNERHQRDEKDRSRAVDADELGARLGYERLPLLIERFDSKPRTKPHSYERITRLPSNALPLVLKFNHRYGER</sequence>
<keyword evidence="2" id="KW-1185">Reference proteome</keyword>
<evidence type="ECO:0000313" key="2">
    <source>
        <dbReference type="Proteomes" id="UP000053342"/>
    </source>
</evidence>
<protein>
    <submittedName>
        <fullName evidence="1">Uncharacterized protein</fullName>
    </submittedName>
</protein>
<name>A0A0D2A8C0_9EURO</name>
<dbReference type="AlphaFoldDB" id="A0A0D2A8C0"/>
<dbReference type="VEuPathDB" id="FungiDB:PV06_11205"/>
<accession>A0A0D2A8C0</accession>
<dbReference type="Proteomes" id="UP000053342">
    <property type="component" value="Unassembled WGS sequence"/>
</dbReference>
<evidence type="ECO:0000313" key="1">
    <source>
        <dbReference type="EMBL" id="KIW36551.1"/>
    </source>
</evidence>
<organism evidence="1 2">
    <name type="scientific">Exophiala oligosperma</name>
    <dbReference type="NCBI Taxonomy" id="215243"/>
    <lineage>
        <taxon>Eukaryota</taxon>
        <taxon>Fungi</taxon>
        <taxon>Dikarya</taxon>
        <taxon>Ascomycota</taxon>
        <taxon>Pezizomycotina</taxon>
        <taxon>Eurotiomycetes</taxon>
        <taxon>Chaetothyriomycetidae</taxon>
        <taxon>Chaetothyriales</taxon>
        <taxon>Herpotrichiellaceae</taxon>
        <taxon>Exophiala</taxon>
    </lineage>
</organism>
<dbReference type="EMBL" id="KN847353">
    <property type="protein sequence ID" value="KIW36551.1"/>
    <property type="molecule type" value="Genomic_DNA"/>
</dbReference>
<dbReference type="HOGENOM" id="CLU_2109029_0_0_1"/>